<sequence>MAAPPGASPFPPGFLAEDRGPTIIAVNATIQGIACLIVILRIISRFTLVKKVGADDWMIVVATILATVNIVIASQSVKFGTGKHKQAIPKDNLIPSGIYRFITRVIYFLISGATKLSVGLLYLRIFPTLKKHVYILIGFIVAMTIALEVATILQCIPVEAVWTMDPTGKCFDIVAFSYSASALAVVTDIWTLVLPLRTVLSLQIQRNQKIVLVGMFSLGLIACIAGIVRMAFLITLLTSTDQPWDTYGTSITSGIEMALGIITASLPSLKPLADRMFPNLFPTSKNTSGATPNRYELGSTKQSRGFVSIGSRRDHDEADSTKAIKVDYDYNVTSEQQPRY</sequence>
<feature type="transmembrane region" description="Helical" evidence="7">
    <location>
        <begin position="246"/>
        <end position="266"/>
    </location>
</feature>
<feature type="region of interest" description="Disordered" evidence="6">
    <location>
        <begin position="283"/>
        <end position="320"/>
    </location>
</feature>
<evidence type="ECO:0000256" key="7">
    <source>
        <dbReference type="SAM" id="Phobius"/>
    </source>
</evidence>
<keyword evidence="10" id="KW-1185">Reference proteome</keyword>
<dbReference type="GO" id="GO:0016020">
    <property type="term" value="C:membrane"/>
    <property type="evidence" value="ECO:0007669"/>
    <property type="project" value="UniProtKB-SubCell"/>
</dbReference>
<dbReference type="Proteomes" id="UP000254866">
    <property type="component" value="Unassembled WGS sequence"/>
</dbReference>
<evidence type="ECO:0000259" key="8">
    <source>
        <dbReference type="Pfam" id="PF20684"/>
    </source>
</evidence>
<comment type="caution">
    <text evidence="9">The sequence shown here is derived from an EMBL/GenBank/DDBJ whole genome shotgun (WGS) entry which is preliminary data.</text>
</comment>
<dbReference type="PANTHER" id="PTHR33048">
    <property type="entry name" value="PTH11-LIKE INTEGRAL MEMBRANE PROTEIN (AFU_ORTHOLOGUE AFUA_5G11245)"/>
    <property type="match status" value="1"/>
</dbReference>
<dbReference type="AlphaFoldDB" id="A0A370TIU3"/>
<organism evidence="9 10">
    <name type="scientific">Venustampulla echinocandica</name>
    <dbReference type="NCBI Taxonomy" id="2656787"/>
    <lineage>
        <taxon>Eukaryota</taxon>
        <taxon>Fungi</taxon>
        <taxon>Dikarya</taxon>
        <taxon>Ascomycota</taxon>
        <taxon>Pezizomycotina</taxon>
        <taxon>Leotiomycetes</taxon>
        <taxon>Helotiales</taxon>
        <taxon>Pleuroascaceae</taxon>
        <taxon>Venustampulla</taxon>
    </lineage>
</organism>
<feature type="compositionally biased region" description="Basic and acidic residues" evidence="6">
    <location>
        <begin position="311"/>
        <end position="320"/>
    </location>
</feature>
<dbReference type="GeneID" id="43600053"/>
<feature type="transmembrane region" description="Helical" evidence="7">
    <location>
        <begin position="173"/>
        <end position="198"/>
    </location>
</feature>
<comment type="similarity">
    <text evidence="5">Belongs to the SAT4 family.</text>
</comment>
<dbReference type="OrthoDB" id="444631at2759"/>
<proteinExistence type="inferred from homology"/>
<feature type="transmembrane region" description="Helical" evidence="7">
    <location>
        <begin position="210"/>
        <end position="234"/>
    </location>
</feature>
<feature type="transmembrane region" description="Helical" evidence="7">
    <location>
        <begin position="133"/>
        <end position="153"/>
    </location>
</feature>
<dbReference type="EMBL" id="NPIC01000006">
    <property type="protein sequence ID" value="RDL35273.1"/>
    <property type="molecule type" value="Genomic_DNA"/>
</dbReference>
<evidence type="ECO:0000256" key="6">
    <source>
        <dbReference type="SAM" id="MobiDB-lite"/>
    </source>
</evidence>
<evidence type="ECO:0000313" key="9">
    <source>
        <dbReference type="EMBL" id="RDL35273.1"/>
    </source>
</evidence>
<feature type="domain" description="Rhodopsin" evidence="8">
    <location>
        <begin position="40"/>
        <end position="274"/>
    </location>
</feature>
<dbReference type="Pfam" id="PF20684">
    <property type="entry name" value="Fung_rhodopsin"/>
    <property type="match status" value="1"/>
</dbReference>
<evidence type="ECO:0000256" key="5">
    <source>
        <dbReference type="ARBA" id="ARBA00038359"/>
    </source>
</evidence>
<protein>
    <recommendedName>
        <fullName evidence="8">Rhodopsin domain-containing protein</fullName>
    </recommendedName>
</protein>
<feature type="transmembrane region" description="Helical" evidence="7">
    <location>
        <begin position="20"/>
        <end position="44"/>
    </location>
</feature>
<dbReference type="PANTHER" id="PTHR33048:SF47">
    <property type="entry name" value="INTEGRAL MEMBRANE PROTEIN-RELATED"/>
    <property type="match status" value="1"/>
</dbReference>
<dbReference type="InterPro" id="IPR049326">
    <property type="entry name" value="Rhodopsin_dom_fungi"/>
</dbReference>
<dbReference type="RefSeq" id="XP_031868096.1">
    <property type="nucleotide sequence ID" value="XM_032015827.1"/>
</dbReference>
<evidence type="ECO:0000256" key="1">
    <source>
        <dbReference type="ARBA" id="ARBA00004141"/>
    </source>
</evidence>
<accession>A0A370TIU3</accession>
<gene>
    <name evidence="9" type="ORF">BP5553_07204</name>
</gene>
<evidence type="ECO:0000256" key="4">
    <source>
        <dbReference type="ARBA" id="ARBA00023136"/>
    </source>
</evidence>
<evidence type="ECO:0000256" key="2">
    <source>
        <dbReference type="ARBA" id="ARBA00022692"/>
    </source>
</evidence>
<keyword evidence="3 7" id="KW-1133">Transmembrane helix</keyword>
<dbReference type="InterPro" id="IPR052337">
    <property type="entry name" value="SAT4-like"/>
</dbReference>
<evidence type="ECO:0000313" key="10">
    <source>
        <dbReference type="Proteomes" id="UP000254866"/>
    </source>
</evidence>
<keyword evidence="2 7" id="KW-0812">Transmembrane</keyword>
<feature type="transmembrane region" description="Helical" evidence="7">
    <location>
        <begin position="97"/>
        <end position="121"/>
    </location>
</feature>
<reference evidence="9 10" key="1">
    <citation type="journal article" date="2018" name="IMA Fungus">
        <title>IMA Genome-F 9: Draft genome sequence of Annulohypoxylon stygium, Aspergillus mulundensis, Berkeleyomyces basicola (syn. Thielaviopsis basicola), Ceratocystis smalleyi, two Cercospora beticola strains, Coleophoma cylindrospora, Fusarium fracticaudum, Phialophora cf. hyalina, and Morchella septimelata.</title>
        <authorList>
            <person name="Wingfield B.D."/>
            <person name="Bills G.F."/>
            <person name="Dong Y."/>
            <person name="Huang W."/>
            <person name="Nel W.J."/>
            <person name="Swalarsk-Parry B.S."/>
            <person name="Vaghefi N."/>
            <person name="Wilken P.M."/>
            <person name="An Z."/>
            <person name="de Beer Z.W."/>
            <person name="De Vos L."/>
            <person name="Chen L."/>
            <person name="Duong T.A."/>
            <person name="Gao Y."/>
            <person name="Hammerbacher A."/>
            <person name="Kikkert J.R."/>
            <person name="Li Y."/>
            <person name="Li H."/>
            <person name="Li K."/>
            <person name="Li Q."/>
            <person name="Liu X."/>
            <person name="Ma X."/>
            <person name="Naidoo K."/>
            <person name="Pethybridge S.J."/>
            <person name="Sun J."/>
            <person name="Steenkamp E.T."/>
            <person name="van der Nest M.A."/>
            <person name="van Wyk S."/>
            <person name="Wingfield M.J."/>
            <person name="Xiong C."/>
            <person name="Yue Q."/>
            <person name="Zhang X."/>
        </authorList>
    </citation>
    <scope>NUCLEOTIDE SEQUENCE [LARGE SCALE GENOMIC DNA]</scope>
    <source>
        <strain evidence="9 10">BP 5553</strain>
    </source>
</reference>
<name>A0A370TIU3_9HELO</name>
<comment type="subcellular location">
    <subcellularLocation>
        <location evidence="1">Membrane</location>
        <topology evidence="1">Multi-pass membrane protein</topology>
    </subcellularLocation>
</comment>
<keyword evidence="4 7" id="KW-0472">Membrane</keyword>
<evidence type="ECO:0000256" key="3">
    <source>
        <dbReference type="ARBA" id="ARBA00022989"/>
    </source>
</evidence>
<feature type="transmembrane region" description="Helical" evidence="7">
    <location>
        <begin position="56"/>
        <end position="77"/>
    </location>
</feature>